<dbReference type="InterPro" id="IPR003697">
    <property type="entry name" value="Maf-like"/>
</dbReference>
<dbReference type="Proteomes" id="UP001488838">
    <property type="component" value="Unassembled WGS sequence"/>
</dbReference>
<dbReference type="CDD" id="cd00555">
    <property type="entry name" value="Maf"/>
    <property type="match status" value="1"/>
</dbReference>
<organism evidence="3 4">
    <name type="scientific">Myodes glareolus</name>
    <name type="common">Bank vole</name>
    <name type="synonym">Clethrionomys glareolus</name>
    <dbReference type="NCBI Taxonomy" id="447135"/>
    <lineage>
        <taxon>Eukaryota</taxon>
        <taxon>Metazoa</taxon>
        <taxon>Chordata</taxon>
        <taxon>Craniata</taxon>
        <taxon>Vertebrata</taxon>
        <taxon>Euteleostomi</taxon>
        <taxon>Mammalia</taxon>
        <taxon>Eutheria</taxon>
        <taxon>Euarchontoglires</taxon>
        <taxon>Glires</taxon>
        <taxon>Rodentia</taxon>
        <taxon>Myomorpha</taxon>
        <taxon>Muroidea</taxon>
        <taxon>Cricetidae</taxon>
        <taxon>Arvicolinae</taxon>
        <taxon>Myodes</taxon>
    </lineage>
</organism>
<name>A0AAW0H0M1_MYOGA</name>
<keyword evidence="2" id="KW-0378">Hydrolase</keyword>
<evidence type="ECO:0000313" key="4">
    <source>
        <dbReference type="Proteomes" id="UP001488838"/>
    </source>
</evidence>
<dbReference type="Pfam" id="PF02545">
    <property type="entry name" value="Maf"/>
    <property type="match status" value="1"/>
</dbReference>
<accession>A0AAW0H0M1</accession>
<comment type="cofactor">
    <cofactor evidence="1">
        <name>a divalent metal cation</name>
        <dbReference type="ChEBI" id="CHEBI:60240"/>
    </cofactor>
</comment>
<dbReference type="NCBIfam" id="TIGR00172">
    <property type="entry name" value="maf"/>
    <property type="match status" value="1"/>
</dbReference>
<reference evidence="3 4" key="1">
    <citation type="journal article" date="2023" name="bioRxiv">
        <title>Conserved and derived expression patterns and positive selection on dental genes reveal complex evolutionary context of ever-growing rodent molars.</title>
        <authorList>
            <person name="Calamari Z.T."/>
            <person name="Song A."/>
            <person name="Cohen E."/>
            <person name="Akter M."/>
            <person name="Roy R.D."/>
            <person name="Hallikas O."/>
            <person name="Christensen M.M."/>
            <person name="Li P."/>
            <person name="Marangoni P."/>
            <person name="Jernvall J."/>
            <person name="Klein O.D."/>
        </authorList>
    </citation>
    <scope>NUCLEOTIDE SEQUENCE [LARGE SCALE GENOMIC DNA]</scope>
    <source>
        <strain evidence="3">V071</strain>
    </source>
</reference>
<dbReference type="PANTHER" id="PTHR43213">
    <property type="entry name" value="BIFUNCTIONAL DTTP/UTP PYROPHOSPHATASE/METHYLTRANSFERASE PROTEIN-RELATED"/>
    <property type="match status" value="1"/>
</dbReference>
<keyword evidence="4" id="KW-1185">Reference proteome</keyword>
<gene>
    <name evidence="3" type="ORF">U0070_011081</name>
</gene>
<dbReference type="Gene3D" id="3.90.950.10">
    <property type="match status" value="1"/>
</dbReference>
<evidence type="ECO:0000256" key="2">
    <source>
        <dbReference type="ARBA" id="ARBA00022801"/>
    </source>
</evidence>
<dbReference type="PANTHER" id="PTHR43213:SF5">
    <property type="entry name" value="BIFUNCTIONAL DTTP_UTP PYROPHOSPHATASE_METHYLTRANSFERASE PROTEIN-RELATED"/>
    <property type="match status" value="1"/>
</dbReference>
<dbReference type="GO" id="GO:0047429">
    <property type="term" value="F:nucleoside triphosphate diphosphatase activity"/>
    <property type="evidence" value="ECO:0007669"/>
    <property type="project" value="InterPro"/>
</dbReference>
<protein>
    <submittedName>
        <fullName evidence="3">Uncharacterized protein</fullName>
    </submittedName>
</protein>
<evidence type="ECO:0000256" key="1">
    <source>
        <dbReference type="ARBA" id="ARBA00001968"/>
    </source>
</evidence>
<sequence length="460" mass="49660">MGAATSDPEASSSKWKFPDGGRHVFQLSSPVRQCPNGGRHVFPTVSVPMAVSEGGNCTETSHPEAPATHLKCPRGPAMALTPVLRRLRGLRVVLASASPRRRDILSYTGLRFEVVPSRFSETLDKATFPTPHDYAQETARQKALEVAQRLREKDQRTPDIVIGADTVVAMAGLILEKPQDKEDAFRMLRRLSGQEHSVITGVAIVRFPRCNPGAQPPDPEVTSFHEETRVTFSVLTDELLRDYVDSGEPMDKAGGYALQALGAMLVEHAEGDFLGAVGFPLNRFCRELQAVLGPEVTPPLCGGADHGDGCVSVIPWSLPFLSSLVVSHPHSCPFLSSPAVNHPRPTPSCPPRLSVIPGPTSSLLPWLSIIPMSHLFLSDPLSVITCPTPSFLPRLSVNPQSRLYLFSLAVSHPCVPPPTFCCQSIPSPGPSPLQLSITSLPLLLSRPRPLPATENPGIDL</sequence>
<dbReference type="AlphaFoldDB" id="A0AAW0H0M1"/>
<dbReference type="InterPro" id="IPR029001">
    <property type="entry name" value="ITPase-like_fam"/>
</dbReference>
<dbReference type="HAMAP" id="MF_00528">
    <property type="entry name" value="Maf"/>
    <property type="match status" value="1"/>
</dbReference>
<dbReference type="SUPFAM" id="SSF52972">
    <property type="entry name" value="ITPase-like"/>
    <property type="match status" value="1"/>
</dbReference>
<dbReference type="EMBL" id="JBBHLL010001462">
    <property type="protein sequence ID" value="KAK7796072.1"/>
    <property type="molecule type" value="Genomic_DNA"/>
</dbReference>
<proteinExistence type="inferred from homology"/>
<evidence type="ECO:0000313" key="3">
    <source>
        <dbReference type="EMBL" id="KAK7796072.1"/>
    </source>
</evidence>
<comment type="caution">
    <text evidence="3">The sequence shown here is derived from an EMBL/GenBank/DDBJ whole genome shotgun (WGS) entry which is preliminary data.</text>
</comment>